<sequence length="117" mass="13824">MRRLPPPRVFSAPPLLDQSFPFLVVLWFLPGPQEWFALRPQPTKDLSQEWHPLRRDPPLFAAFIARKKIFDCEQTELPQPPRPGRDPRAPFQVAEDLHGRTKRRWVEECHGAEDVHW</sequence>
<organism evidence="1 2">
    <name type="scientific">Ensete ventricosum</name>
    <name type="common">Abyssinian banana</name>
    <name type="synonym">Musa ensete</name>
    <dbReference type="NCBI Taxonomy" id="4639"/>
    <lineage>
        <taxon>Eukaryota</taxon>
        <taxon>Viridiplantae</taxon>
        <taxon>Streptophyta</taxon>
        <taxon>Embryophyta</taxon>
        <taxon>Tracheophyta</taxon>
        <taxon>Spermatophyta</taxon>
        <taxon>Magnoliopsida</taxon>
        <taxon>Liliopsida</taxon>
        <taxon>Zingiberales</taxon>
        <taxon>Musaceae</taxon>
        <taxon>Ensete</taxon>
    </lineage>
</organism>
<reference evidence="1 2" key="1">
    <citation type="submission" date="2022-12" db="EMBL/GenBank/DDBJ databases">
        <title>Chromosome-scale assembly of the Ensete ventricosum genome.</title>
        <authorList>
            <person name="Dussert Y."/>
            <person name="Stocks J."/>
            <person name="Wendawek A."/>
            <person name="Woldeyes F."/>
            <person name="Nichols R.A."/>
            <person name="Borrell J.S."/>
        </authorList>
    </citation>
    <scope>NUCLEOTIDE SEQUENCE [LARGE SCALE GENOMIC DNA]</scope>
    <source>
        <strain evidence="2">cv. Maze</strain>
        <tissue evidence="1">Seeds</tissue>
    </source>
</reference>
<accession>A0AAV8RUC2</accession>
<name>A0AAV8RUC2_ENSVE</name>
<comment type="caution">
    <text evidence="1">The sequence shown here is derived from an EMBL/GenBank/DDBJ whole genome shotgun (WGS) entry which is preliminary data.</text>
</comment>
<evidence type="ECO:0000313" key="1">
    <source>
        <dbReference type="EMBL" id="KAJ8510728.1"/>
    </source>
</evidence>
<proteinExistence type="predicted"/>
<gene>
    <name evidence="1" type="ORF">OPV22_001162</name>
</gene>
<dbReference type="Proteomes" id="UP001222027">
    <property type="component" value="Unassembled WGS sequence"/>
</dbReference>
<protein>
    <submittedName>
        <fullName evidence="1">Uncharacterized protein</fullName>
    </submittedName>
</protein>
<dbReference type="AlphaFoldDB" id="A0AAV8RUC2"/>
<keyword evidence="2" id="KW-1185">Reference proteome</keyword>
<evidence type="ECO:0000313" key="2">
    <source>
        <dbReference type="Proteomes" id="UP001222027"/>
    </source>
</evidence>
<dbReference type="EMBL" id="JAQQAF010000001">
    <property type="protein sequence ID" value="KAJ8510728.1"/>
    <property type="molecule type" value="Genomic_DNA"/>
</dbReference>